<dbReference type="InterPro" id="IPR004679">
    <property type="entry name" value="2-OHcarboxylate_transport"/>
</dbReference>
<proteinExistence type="inferred from homology"/>
<protein>
    <submittedName>
        <fullName evidence="3">2-hydroxycarboxylate transporter family protein</fullName>
    </submittedName>
</protein>
<accession>A0ABV1KHT6</accession>
<feature type="transmembrane region" description="Helical" evidence="2">
    <location>
        <begin position="24"/>
        <end position="44"/>
    </location>
</feature>
<dbReference type="Pfam" id="PF03390">
    <property type="entry name" value="2HCT"/>
    <property type="match status" value="1"/>
</dbReference>
<feature type="transmembrane region" description="Helical" evidence="2">
    <location>
        <begin position="270"/>
        <end position="288"/>
    </location>
</feature>
<comment type="caution">
    <text evidence="3">The sequence shown here is derived from an EMBL/GenBank/DDBJ whole genome shotgun (WGS) entry which is preliminary data.</text>
</comment>
<keyword evidence="1" id="KW-0769">Symport</keyword>
<keyword evidence="1 2" id="KW-0472">Membrane</keyword>
<keyword evidence="1" id="KW-0813">Transport</keyword>
<dbReference type="PANTHER" id="PTHR40033:SF1">
    <property type="entry name" value="CITRATE-SODIUM SYMPORTER"/>
    <property type="match status" value="1"/>
</dbReference>
<feature type="transmembrane region" description="Helical" evidence="2">
    <location>
        <begin position="295"/>
        <end position="315"/>
    </location>
</feature>
<keyword evidence="4" id="KW-1185">Reference proteome</keyword>
<evidence type="ECO:0000313" key="4">
    <source>
        <dbReference type="Proteomes" id="UP001494902"/>
    </source>
</evidence>
<dbReference type="RefSeq" id="WP_349301067.1">
    <property type="nucleotide sequence ID" value="NZ_JBEDNQ010000012.1"/>
</dbReference>
<dbReference type="PIRSF" id="PIRSF005348">
    <property type="entry name" value="YxkH"/>
    <property type="match status" value="1"/>
</dbReference>
<feature type="transmembrane region" description="Helical" evidence="2">
    <location>
        <begin position="327"/>
        <end position="350"/>
    </location>
</feature>
<evidence type="ECO:0000256" key="2">
    <source>
        <dbReference type="SAM" id="Phobius"/>
    </source>
</evidence>
<dbReference type="Proteomes" id="UP001494902">
    <property type="component" value="Unassembled WGS sequence"/>
</dbReference>
<feature type="transmembrane region" description="Helical" evidence="2">
    <location>
        <begin position="427"/>
        <end position="446"/>
    </location>
</feature>
<evidence type="ECO:0000313" key="3">
    <source>
        <dbReference type="EMBL" id="MEQ3554003.1"/>
    </source>
</evidence>
<reference evidence="3 4" key="1">
    <citation type="submission" date="2024-03" db="EMBL/GenBank/DDBJ databases">
        <title>Draft genome sequence of Pseudonocardia nematodicida JCM 31783.</title>
        <authorList>
            <person name="Butdee W."/>
            <person name="Duangmal K."/>
        </authorList>
    </citation>
    <scope>NUCLEOTIDE SEQUENCE [LARGE SCALE GENOMIC DNA]</scope>
    <source>
        <strain evidence="3 4">JCM 31783</strain>
    </source>
</reference>
<feature type="transmembrane region" description="Helical" evidence="2">
    <location>
        <begin position="50"/>
        <end position="69"/>
    </location>
</feature>
<evidence type="ECO:0000256" key="1">
    <source>
        <dbReference type="PIRNR" id="PIRNR005348"/>
    </source>
</evidence>
<organism evidence="3 4">
    <name type="scientific">Pseudonocardia nematodicida</name>
    <dbReference type="NCBI Taxonomy" id="1206997"/>
    <lineage>
        <taxon>Bacteria</taxon>
        <taxon>Bacillati</taxon>
        <taxon>Actinomycetota</taxon>
        <taxon>Actinomycetes</taxon>
        <taxon>Pseudonocardiales</taxon>
        <taxon>Pseudonocardiaceae</taxon>
        <taxon>Pseudonocardia</taxon>
    </lineage>
</organism>
<feature type="transmembrane region" description="Helical" evidence="2">
    <location>
        <begin position="144"/>
        <end position="167"/>
    </location>
</feature>
<feature type="transmembrane region" description="Helical" evidence="2">
    <location>
        <begin position="81"/>
        <end position="99"/>
    </location>
</feature>
<comment type="similarity">
    <text evidence="1">Belongs to the 2-hydroxycarboxylate transporter (2-HCT) (TC 2.A.24) family.</text>
</comment>
<feature type="transmembrane region" description="Helical" evidence="2">
    <location>
        <begin position="211"/>
        <end position="233"/>
    </location>
</feature>
<name>A0ABV1KHT6_9PSEU</name>
<feature type="transmembrane region" description="Helical" evidence="2">
    <location>
        <begin position="362"/>
        <end position="386"/>
    </location>
</feature>
<keyword evidence="2" id="KW-1133">Transmembrane helix</keyword>
<dbReference type="PANTHER" id="PTHR40033">
    <property type="entry name" value="NA(+)-MALATE SYMPORTER"/>
    <property type="match status" value="1"/>
</dbReference>
<sequence length="447" mass="46136">MTHEAPARHGTTARIEEPDDRYRILGLPLPWFAVLLVIVLAATVTGAAEPGMLVGFTTLVLIGGLLHWCGERVPVLRDFGLPTLLCILLPPILLVVGLVPAGIAEITTTFTVDSGFLDFYVGSLIAGSILGMPRALLVKAGVRYAFPLVGTIVIVFTLVALLGAALGFGLREALFFVAAPVIGGGLGAGAVPMSEMYAASMGGTAGDYMTLLVPAVVVANTFAIVLAGVLGGLTRGGRQLFRGFNGNGNLVRAGAADMTRLQVPPRPTEAGFRILAVGLVVAGTLFVAGQLINSFVPAVHGYAWTILLAALLKIFDVLPEQVTDAVAGWYGFVAACLTPALLVGVGVAHVDLAQLGTLLTDPVYLGLTLMTVLVAALAAGAIGWLARLHFAETTVSVGLGMSDMGGTGDVAVVSAANRLELMPFLQISSRLGGALVLLVLSFLLPIL</sequence>
<feature type="transmembrane region" description="Helical" evidence="2">
    <location>
        <begin position="119"/>
        <end position="137"/>
    </location>
</feature>
<dbReference type="EMBL" id="JBEDNQ010000012">
    <property type="protein sequence ID" value="MEQ3554003.1"/>
    <property type="molecule type" value="Genomic_DNA"/>
</dbReference>
<gene>
    <name evidence="3" type="ORF">WIS52_26315</name>
</gene>
<keyword evidence="2" id="KW-0812">Transmembrane</keyword>